<reference evidence="2 3" key="1">
    <citation type="journal article" date="2014" name="Agronomy (Basel)">
        <title>A Draft Genome Sequence for Ensete ventricosum, the Drought-Tolerant Tree Against Hunger.</title>
        <authorList>
            <person name="Harrison J."/>
            <person name="Moore K.A."/>
            <person name="Paszkiewicz K."/>
            <person name="Jones T."/>
            <person name="Grant M."/>
            <person name="Ambacheew D."/>
            <person name="Muzemil S."/>
            <person name="Studholme D.J."/>
        </authorList>
    </citation>
    <scope>NUCLEOTIDE SEQUENCE [LARGE SCALE GENOMIC DNA]</scope>
</reference>
<evidence type="ECO:0000313" key="3">
    <source>
        <dbReference type="Proteomes" id="UP000287651"/>
    </source>
</evidence>
<sequence>MANPPCRAGHPRLAPISTAHCQRSARKGLLAHGEAAGVAPVATIPQRGGAAWGHDPVRRGSSGNGAEGEYGVRASFREKDDPARMNSEIFEDCDVS</sequence>
<comment type="caution">
    <text evidence="2">The sequence shown here is derived from an EMBL/GenBank/DDBJ whole genome shotgun (WGS) entry which is preliminary data.</text>
</comment>
<protein>
    <submittedName>
        <fullName evidence="2">Uncharacterized protein</fullName>
    </submittedName>
</protein>
<name>A0A426X796_ENSVE</name>
<dbReference type="EMBL" id="AMZH03025177">
    <property type="protein sequence ID" value="RRT35351.1"/>
    <property type="molecule type" value="Genomic_DNA"/>
</dbReference>
<feature type="region of interest" description="Disordered" evidence="1">
    <location>
        <begin position="46"/>
        <end position="71"/>
    </location>
</feature>
<dbReference type="Proteomes" id="UP000287651">
    <property type="component" value="Unassembled WGS sequence"/>
</dbReference>
<evidence type="ECO:0000256" key="1">
    <source>
        <dbReference type="SAM" id="MobiDB-lite"/>
    </source>
</evidence>
<gene>
    <name evidence="2" type="ORF">B296_00033975</name>
</gene>
<evidence type="ECO:0000313" key="2">
    <source>
        <dbReference type="EMBL" id="RRT35351.1"/>
    </source>
</evidence>
<accession>A0A426X796</accession>
<dbReference type="AlphaFoldDB" id="A0A426X796"/>
<organism evidence="2 3">
    <name type="scientific">Ensete ventricosum</name>
    <name type="common">Abyssinian banana</name>
    <name type="synonym">Musa ensete</name>
    <dbReference type="NCBI Taxonomy" id="4639"/>
    <lineage>
        <taxon>Eukaryota</taxon>
        <taxon>Viridiplantae</taxon>
        <taxon>Streptophyta</taxon>
        <taxon>Embryophyta</taxon>
        <taxon>Tracheophyta</taxon>
        <taxon>Spermatophyta</taxon>
        <taxon>Magnoliopsida</taxon>
        <taxon>Liliopsida</taxon>
        <taxon>Zingiberales</taxon>
        <taxon>Musaceae</taxon>
        <taxon>Ensete</taxon>
    </lineage>
</organism>
<proteinExistence type="predicted"/>